<name>A0ABU5DV60_9PROT</name>
<organism evidence="2 3">
    <name type="scientific">Dongia rigui</name>
    <dbReference type="NCBI Taxonomy" id="940149"/>
    <lineage>
        <taxon>Bacteria</taxon>
        <taxon>Pseudomonadati</taxon>
        <taxon>Pseudomonadota</taxon>
        <taxon>Alphaproteobacteria</taxon>
        <taxon>Rhodospirillales</taxon>
        <taxon>Dongiaceae</taxon>
        <taxon>Dongia</taxon>
    </lineage>
</organism>
<proteinExistence type="predicted"/>
<evidence type="ECO:0008006" key="4">
    <source>
        <dbReference type="Google" id="ProtNLM"/>
    </source>
</evidence>
<dbReference type="EMBL" id="JAXCLX010000001">
    <property type="protein sequence ID" value="MDY0871191.1"/>
    <property type="molecule type" value="Genomic_DNA"/>
</dbReference>
<protein>
    <recommendedName>
        <fullName evidence="4">Lipoprotein</fullName>
    </recommendedName>
</protein>
<gene>
    <name evidence="2" type="ORF">SMD31_04640</name>
</gene>
<evidence type="ECO:0000256" key="1">
    <source>
        <dbReference type="SAM" id="SignalP"/>
    </source>
</evidence>
<keyword evidence="3" id="KW-1185">Reference proteome</keyword>
<dbReference type="Proteomes" id="UP001271769">
    <property type="component" value="Unassembled WGS sequence"/>
</dbReference>
<sequence>MRCLRFLALAAALGLAACFVQHPQLIGAAETVEPGQWSGAWVAEPNRDGEEPGFFHVNDVDPAQGIFAVEEADADGNATGDKMEMHLRRVGQQLFLDVRDKADGPWMLFVVEEATPDKIVLAWKPAAAPFEAAIAKGDFKAKLSKNADGDVSDIVFAALTEKEAETLAKNWRDLFVAERITLKRFVVAD</sequence>
<keyword evidence="1" id="KW-0732">Signal</keyword>
<reference evidence="2 3" key="1">
    <citation type="journal article" date="2013" name="Antonie Van Leeuwenhoek">
        <title>Dongia rigui sp. nov., isolated from freshwater of a large wetland in Korea.</title>
        <authorList>
            <person name="Baik K.S."/>
            <person name="Hwang Y.M."/>
            <person name="Choi J.S."/>
            <person name="Kwon J."/>
            <person name="Seong C.N."/>
        </authorList>
    </citation>
    <scope>NUCLEOTIDE SEQUENCE [LARGE SCALE GENOMIC DNA]</scope>
    <source>
        <strain evidence="2 3">04SU4-P</strain>
    </source>
</reference>
<accession>A0ABU5DV60</accession>
<comment type="caution">
    <text evidence="2">The sequence shown here is derived from an EMBL/GenBank/DDBJ whole genome shotgun (WGS) entry which is preliminary data.</text>
</comment>
<evidence type="ECO:0000313" key="3">
    <source>
        <dbReference type="Proteomes" id="UP001271769"/>
    </source>
</evidence>
<dbReference type="RefSeq" id="WP_320499556.1">
    <property type="nucleotide sequence ID" value="NZ_JAXCLX010000001.1"/>
</dbReference>
<feature type="signal peptide" evidence="1">
    <location>
        <begin position="1"/>
        <end position="22"/>
    </location>
</feature>
<dbReference type="PROSITE" id="PS51257">
    <property type="entry name" value="PROKAR_LIPOPROTEIN"/>
    <property type="match status" value="1"/>
</dbReference>
<evidence type="ECO:0000313" key="2">
    <source>
        <dbReference type="EMBL" id="MDY0871191.1"/>
    </source>
</evidence>
<feature type="chain" id="PRO_5046315688" description="Lipoprotein" evidence="1">
    <location>
        <begin position="23"/>
        <end position="189"/>
    </location>
</feature>